<keyword evidence="3" id="KW-1185">Reference proteome</keyword>
<protein>
    <submittedName>
        <fullName evidence="2">Uncharacterized protein</fullName>
    </submittedName>
</protein>
<organism evidence="2 3">
    <name type="scientific">Streptomyces musisoli</name>
    <dbReference type="NCBI Taxonomy" id="2802280"/>
    <lineage>
        <taxon>Bacteria</taxon>
        <taxon>Bacillati</taxon>
        <taxon>Actinomycetota</taxon>
        <taxon>Actinomycetes</taxon>
        <taxon>Kitasatosporales</taxon>
        <taxon>Streptomycetaceae</taxon>
        <taxon>Streptomyces</taxon>
    </lineage>
</organism>
<feature type="compositionally biased region" description="Basic and acidic residues" evidence="1">
    <location>
        <begin position="319"/>
        <end position="338"/>
    </location>
</feature>
<gene>
    <name evidence="2" type="ORF">JK361_39190</name>
</gene>
<reference evidence="2 3" key="1">
    <citation type="submission" date="2021-01" db="EMBL/GenBank/DDBJ databases">
        <title>WGS of actinomycetes isolated from Thailand.</title>
        <authorList>
            <person name="Thawai C."/>
        </authorList>
    </citation>
    <scope>NUCLEOTIDE SEQUENCE [LARGE SCALE GENOMIC DNA]</scope>
    <source>
        <strain evidence="2 3">CH5-8</strain>
    </source>
</reference>
<evidence type="ECO:0000313" key="2">
    <source>
        <dbReference type="EMBL" id="MBL1110503.1"/>
    </source>
</evidence>
<accession>A0ABS1PDP7</accession>
<dbReference type="Proteomes" id="UP000621386">
    <property type="component" value="Unassembled WGS sequence"/>
</dbReference>
<evidence type="ECO:0000313" key="3">
    <source>
        <dbReference type="Proteomes" id="UP000621386"/>
    </source>
</evidence>
<dbReference type="EMBL" id="JAERRH010000042">
    <property type="protein sequence ID" value="MBL1110503.1"/>
    <property type="molecule type" value="Genomic_DNA"/>
</dbReference>
<comment type="caution">
    <text evidence="2">The sequence shown here is derived from an EMBL/GenBank/DDBJ whole genome shotgun (WGS) entry which is preliminary data.</text>
</comment>
<sequence>MITIATPSGTVRAVPSEADPTGAVRYTLTGAVTGTVHVTATSRPARWDRFDAVRASLGSVSARELPAEPLVRIRGRAYQGNTVRVLAHSADVPGGWLERDLTDTNDRPAPPQASQTLTAILRACAGHYAARSDFPSLQHAARRDDTPQLLRWLDAMISHAERTQARWLEEAEAHRVQAARSLAAWWMLARWFNARPHPVLALLLAPERESLAHRAEYLPKWAEISTRAAEDEGRRLTLFRSEYEGLARPAAAPESQDRPYFVVGQWKGGGDVDIWHVEEAPTDPGELSDLCEQHTVDAEDAFGSVEIVYAASPEAAAEQARREASETSERIHRELTRP</sequence>
<name>A0ABS1PDP7_9ACTN</name>
<feature type="region of interest" description="Disordered" evidence="1">
    <location>
        <begin position="313"/>
        <end position="338"/>
    </location>
</feature>
<evidence type="ECO:0000256" key="1">
    <source>
        <dbReference type="SAM" id="MobiDB-lite"/>
    </source>
</evidence>
<dbReference type="RefSeq" id="WP_201827620.1">
    <property type="nucleotide sequence ID" value="NZ_JAERRH010000042.1"/>
</dbReference>
<proteinExistence type="predicted"/>